<keyword evidence="2" id="KW-0175">Coiled coil</keyword>
<evidence type="ECO:0000256" key="1">
    <source>
        <dbReference type="RuleBase" id="RU362001"/>
    </source>
</evidence>
<dbReference type="AlphaFoldDB" id="A0A2T0U8A5"/>
<dbReference type="InterPro" id="IPR010310">
    <property type="entry name" value="T7SS_ESAT-6-like"/>
</dbReference>
<name>A0A2T0U8A5_9ACTN</name>
<dbReference type="Pfam" id="PF06013">
    <property type="entry name" value="WXG100"/>
    <property type="match status" value="1"/>
</dbReference>
<gene>
    <name evidence="3" type="ORF">B0I28_1159</name>
</gene>
<dbReference type="Proteomes" id="UP000238176">
    <property type="component" value="Unassembled WGS sequence"/>
</dbReference>
<dbReference type="NCBIfam" id="TIGR03930">
    <property type="entry name" value="WXG100_ESAT6"/>
    <property type="match status" value="1"/>
</dbReference>
<reference evidence="3 4" key="1">
    <citation type="submission" date="2018-03" db="EMBL/GenBank/DDBJ databases">
        <title>Genomic Encyclopedia of Type Strains, Phase III (KMG-III): the genomes of soil and plant-associated and newly described type strains.</title>
        <authorList>
            <person name="Whitman W."/>
        </authorList>
    </citation>
    <scope>NUCLEOTIDE SEQUENCE [LARGE SCALE GENOMIC DNA]</scope>
    <source>
        <strain evidence="3 4">CGMCC 4.7067</strain>
    </source>
</reference>
<proteinExistence type="inferred from homology"/>
<comment type="caution">
    <text evidence="3">The sequence shown here is derived from an EMBL/GenBank/DDBJ whole genome shotgun (WGS) entry which is preliminary data.</text>
</comment>
<dbReference type="SUPFAM" id="SSF140453">
    <property type="entry name" value="EsxAB dimer-like"/>
    <property type="match status" value="1"/>
</dbReference>
<dbReference type="Gene3D" id="1.10.287.1060">
    <property type="entry name" value="ESAT-6-like"/>
    <property type="match status" value="1"/>
</dbReference>
<protein>
    <recommendedName>
        <fullName evidence="1">ESAT-6-like protein</fullName>
    </recommendedName>
</protein>
<keyword evidence="4" id="KW-1185">Reference proteome</keyword>
<evidence type="ECO:0000313" key="4">
    <source>
        <dbReference type="Proteomes" id="UP000238176"/>
    </source>
</evidence>
<dbReference type="EMBL" id="PVTJ01000015">
    <property type="protein sequence ID" value="PRY54155.1"/>
    <property type="molecule type" value="Genomic_DNA"/>
</dbReference>
<sequence>MAGAISLDYATMEESYSRIINDSQSINDSLADLGAKLDALEWDGADREAYMAQREEWEQSMAKLNEILEAVGNAVDNARQRYADTEAANAARFR</sequence>
<dbReference type="RefSeq" id="WP_106366722.1">
    <property type="nucleotide sequence ID" value="NZ_PVTJ01000015.1"/>
</dbReference>
<evidence type="ECO:0000256" key="2">
    <source>
        <dbReference type="SAM" id="Coils"/>
    </source>
</evidence>
<dbReference type="OrthoDB" id="3387628at2"/>
<accession>A0A2T0U8A5</accession>
<comment type="similarity">
    <text evidence="1">Belongs to the WXG100 family.</text>
</comment>
<organism evidence="3 4">
    <name type="scientific">Glycomyces artemisiae</name>
    <dbReference type="NCBI Taxonomy" id="1076443"/>
    <lineage>
        <taxon>Bacteria</taxon>
        <taxon>Bacillati</taxon>
        <taxon>Actinomycetota</taxon>
        <taxon>Actinomycetes</taxon>
        <taxon>Glycomycetales</taxon>
        <taxon>Glycomycetaceae</taxon>
        <taxon>Glycomyces</taxon>
    </lineage>
</organism>
<dbReference type="InterPro" id="IPR036689">
    <property type="entry name" value="ESAT-6-like_sf"/>
</dbReference>
<evidence type="ECO:0000313" key="3">
    <source>
        <dbReference type="EMBL" id="PRY54155.1"/>
    </source>
</evidence>
<feature type="coiled-coil region" evidence="2">
    <location>
        <begin position="47"/>
        <end position="88"/>
    </location>
</feature>